<gene>
    <name evidence="2" type="ORF">KUDE01_008180</name>
</gene>
<feature type="non-terminal residue" evidence="2">
    <location>
        <position position="151"/>
    </location>
</feature>
<dbReference type="EMBL" id="JASDAP010000013">
    <property type="protein sequence ID" value="KAK1893110.1"/>
    <property type="molecule type" value="Genomic_DNA"/>
</dbReference>
<sequence length="151" mass="16546">WRLPSMTVRSFSLPQTALEEQMELKPRVEGRCCDATTWHHVAFSGLTKRPPPLVPPCSDTQVHRTEARGGHLAAEALQSDHLGRTGGRAEGHTVVRGEGAPSPPLDTLKGTTSLSSYRGAHCYLPHVSVTIHTTTRAQAPPRDTELRERRA</sequence>
<dbReference type="Proteomes" id="UP001228049">
    <property type="component" value="Unassembled WGS sequence"/>
</dbReference>
<evidence type="ECO:0000313" key="3">
    <source>
        <dbReference type="Proteomes" id="UP001228049"/>
    </source>
</evidence>
<name>A0AAD9BZI4_DISEL</name>
<accession>A0AAD9BZI4</accession>
<feature type="region of interest" description="Disordered" evidence="1">
    <location>
        <begin position="83"/>
        <end position="107"/>
    </location>
</feature>
<keyword evidence="3" id="KW-1185">Reference proteome</keyword>
<organism evidence="2 3">
    <name type="scientific">Dissostichus eleginoides</name>
    <name type="common">Patagonian toothfish</name>
    <name type="synonym">Dissostichus amissus</name>
    <dbReference type="NCBI Taxonomy" id="100907"/>
    <lineage>
        <taxon>Eukaryota</taxon>
        <taxon>Metazoa</taxon>
        <taxon>Chordata</taxon>
        <taxon>Craniata</taxon>
        <taxon>Vertebrata</taxon>
        <taxon>Euteleostomi</taxon>
        <taxon>Actinopterygii</taxon>
        <taxon>Neopterygii</taxon>
        <taxon>Teleostei</taxon>
        <taxon>Neoteleostei</taxon>
        <taxon>Acanthomorphata</taxon>
        <taxon>Eupercaria</taxon>
        <taxon>Perciformes</taxon>
        <taxon>Notothenioidei</taxon>
        <taxon>Nototheniidae</taxon>
        <taxon>Dissostichus</taxon>
    </lineage>
</organism>
<feature type="non-terminal residue" evidence="2">
    <location>
        <position position="1"/>
    </location>
</feature>
<evidence type="ECO:0000256" key="1">
    <source>
        <dbReference type="SAM" id="MobiDB-lite"/>
    </source>
</evidence>
<feature type="compositionally biased region" description="Basic and acidic residues" evidence="1">
    <location>
        <begin position="83"/>
        <end position="95"/>
    </location>
</feature>
<comment type="caution">
    <text evidence="2">The sequence shown here is derived from an EMBL/GenBank/DDBJ whole genome shotgun (WGS) entry which is preliminary data.</text>
</comment>
<evidence type="ECO:0000313" key="2">
    <source>
        <dbReference type="EMBL" id="KAK1893110.1"/>
    </source>
</evidence>
<reference evidence="2" key="1">
    <citation type="submission" date="2023-04" db="EMBL/GenBank/DDBJ databases">
        <title>Chromosome-level genome of Chaenocephalus aceratus.</title>
        <authorList>
            <person name="Park H."/>
        </authorList>
    </citation>
    <scope>NUCLEOTIDE SEQUENCE</scope>
    <source>
        <strain evidence="2">DE</strain>
        <tissue evidence="2">Muscle</tissue>
    </source>
</reference>
<dbReference type="AlphaFoldDB" id="A0AAD9BZI4"/>
<protein>
    <submittedName>
        <fullName evidence="2">U3 small nucleolar RNA-associated protein 25</fullName>
    </submittedName>
</protein>
<proteinExistence type="predicted"/>